<evidence type="ECO:0000313" key="1">
    <source>
        <dbReference type="EMBL" id="EJW97913.1"/>
    </source>
</evidence>
<gene>
    <name evidence="1" type="ORF">EVA_13981</name>
</gene>
<accession>J9FTS4</accession>
<organism evidence="1">
    <name type="scientific">gut metagenome</name>
    <dbReference type="NCBI Taxonomy" id="749906"/>
    <lineage>
        <taxon>unclassified sequences</taxon>
        <taxon>metagenomes</taxon>
        <taxon>organismal metagenomes</taxon>
    </lineage>
</organism>
<sequence length="40" mass="4873">MVGISRPHFIYNSYTKKSRRIKIKIFPMFSFYTKFALAKR</sequence>
<reference evidence="1" key="1">
    <citation type="journal article" date="2012" name="PLoS ONE">
        <title>Gene sets for utilization of primary and secondary nutrition supplies in the distal gut of endangered iberian lynx.</title>
        <authorList>
            <person name="Alcaide M."/>
            <person name="Messina E."/>
            <person name="Richter M."/>
            <person name="Bargiela R."/>
            <person name="Peplies J."/>
            <person name="Huws S.A."/>
            <person name="Newbold C.J."/>
            <person name="Golyshin P.N."/>
            <person name="Simon M.A."/>
            <person name="Lopez G."/>
            <person name="Yakimov M.M."/>
            <person name="Ferrer M."/>
        </authorList>
    </citation>
    <scope>NUCLEOTIDE SEQUENCE</scope>
</reference>
<proteinExistence type="predicted"/>
<dbReference type="AlphaFoldDB" id="J9FTS4"/>
<dbReference type="EMBL" id="AMCI01004521">
    <property type="protein sequence ID" value="EJW97913.1"/>
    <property type="molecule type" value="Genomic_DNA"/>
</dbReference>
<comment type="caution">
    <text evidence="1">The sequence shown here is derived from an EMBL/GenBank/DDBJ whole genome shotgun (WGS) entry which is preliminary data.</text>
</comment>
<protein>
    <submittedName>
        <fullName evidence="1">Uncharacterized protein</fullName>
    </submittedName>
</protein>
<name>J9FTS4_9ZZZZ</name>